<reference evidence="1" key="1">
    <citation type="submission" date="2021-02" db="EMBL/GenBank/DDBJ databases">
        <authorList>
            <person name="Nowell W R."/>
        </authorList>
    </citation>
    <scope>NUCLEOTIDE SEQUENCE</scope>
</reference>
<dbReference type="GO" id="GO:0032979">
    <property type="term" value="P:protein insertion into mitochondrial inner membrane from matrix"/>
    <property type="evidence" value="ECO:0007669"/>
    <property type="project" value="TreeGrafter"/>
</dbReference>
<dbReference type="PANTHER" id="PTHR13333:SF5">
    <property type="entry name" value="M-AAA PROTEASE-INTERACTING PROTEIN 1, MITOCHONDRIAL"/>
    <property type="match status" value="1"/>
</dbReference>
<dbReference type="OrthoDB" id="7249367at2759"/>
<dbReference type="GO" id="GO:0005743">
    <property type="term" value="C:mitochondrial inner membrane"/>
    <property type="evidence" value="ECO:0007669"/>
    <property type="project" value="TreeGrafter"/>
</dbReference>
<dbReference type="PANTHER" id="PTHR13333">
    <property type="entry name" value="M-AAA PROTEASE-INTERACTING PROTEIN 1, MITOCHONDRIAL"/>
    <property type="match status" value="1"/>
</dbReference>
<sequence>MASIINRSCLTYLRNYSSSKCLPLIKSIRSMSTDHHRPLMLMNIPHIASPNLFLMMKNFFSRIIINGYFDSTFAIKPFCDGARQALMVVSHLIANDQFDDLPGFVTQQVINEVKQNYKHLTSQQKQQIPVEESEIIFSYPYSIGIGMDEQTKTYLVEVSMIFHVLKNPELYQEEMIHATGNTASNMIATMRKMRDNVIVCNYKFLRNMSKNANDDSWIITGLNHWSPTEYFKQE</sequence>
<evidence type="ECO:0000313" key="1">
    <source>
        <dbReference type="EMBL" id="CAF1109094.1"/>
    </source>
</evidence>
<keyword evidence="2" id="KW-1185">Reference proteome</keyword>
<name>A0A814PQA6_9BILA</name>
<dbReference type="Proteomes" id="UP000663832">
    <property type="component" value="Unassembled WGS sequence"/>
</dbReference>
<evidence type="ECO:0008006" key="3">
    <source>
        <dbReference type="Google" id="ProtNLM"/>
    </source>
</evidence>
<organism evidence="1 2">
    <name type="scientific">Adineta steineri</name>
    <dbReference type="NCBI Taxonomy" id="433720"/>
    <lineage>
        <taxon>Eukaryota</taxon>
        <taxon>Metazoa</taxon>
        <taxon>Spiralia</taxon>
        <taxon>Gnathifera</taxon>
        <taxon>Rotifera</taxon>
        <taxon>Eurotatoria</taxon>
        <taxon>Bdelloidea</taxon>
        <taxon>Adinetida</taxon>
        <taxon>Adinetidae</taxon>
        <taxon>Adineta</taxon>
    </lineage>
</organism>
<accession>A0A814PQA6</accession>
<dbReference type="EMBL" id="CAJNOM010000131">
    <property type="protein sequence ID" value="CAF1109094.1"/>
    <property type="molecule type" value="Genomic_DNA"/>
</dbReference>
<gene>
    <name evidence="1" type="ORF">QVE165_LOCUS20738</name>
</gene>
<dbReference type="AlphaFoldDB" id="A0A814PQA6"/>
<evidence type="ECO:0000313" key="2">
    <source>
        <dbReference type="Proteomes" id="UP000663832"/>
    </source>
</evidence>
<proteinExistence type="predicted"/>
<protein>
    <recommendedName>
        <fullName evidence="3">Tim44-like domain-containing protein</fullName>
    </recommendedName>
</protein>
<dbReference type="GO" id="GO:0043022">
    <property type="term" value="F:ribosome binding"/>
    <property type="evidence" value="ECO:0007669"/>
    <property type="project" value="TreeGrafter"/>
</dbReference>
<comment type="caution">
    <text evidence="1">The sequence shown here is derived from an EMBL/GenBank/DDBJ whole genome shotgun (WGS) entry which is preliminary data.</text>
</comment>